<dbReference type="InterPro" id="IPR032456">
    <property type="entry name" value="Peptidase_M48_N"/>
</dbReference>
<evidence type="ECO:0000256" key="7">
    <source>
        <dbReference type="ARBA" id="ARBA00022824"/>
    </source>
</evidence>
<evidence type="ECO:0000256" key="1">
    <source>
        <dbReference type="ARBA" id="ARBA00004477"/>
    </source>
</evidence>
<evidence type="ECO:0000256" key="4">
    <source>
        <dbReference type="ARBA" id="ARBA00022692"/>
    </source>
</evidence>
<organism evidence="20 21">
    <name type="scientific">Tilletiaria anomala (strain ATCC 24038 / CBS 436.72 / UBC 951)</name>
    <dbReference type="NCBI Taxonomy" id="1037660"/>
    <lineage>
        <taxon>Eukaryota</taxon>
        <taxon>Fungi</taxon>
        <taxon>Dikarya</taxon>
        <taxon>Basidiomycota</taxon>
        <taxon>Ustilaginomycotina</taxon>
        <taxon>Exobasidiomycetes</taxon>
        <taxon>Georgefischeriales</taxon>
        <taxon>Tilletiariaceae</taxon>
        <taxon>Tilletiaria</taxon>
    </lineage>
</organism>
<dbReference type="GeneID" id="25264190"/>
<evidence type="ECO:0000256" key="17">
    <source>
        <dbReference type="SAM" id="Phobius"/>
    </source>
</evidence>
<dbReference type="GO" id="GO:0071586">
    <property type="term" value="P:CAAX-box protein processing"/>
    <property type="evidence" value="ECO:0007669"/>
    <property type="project" value="InterPro"/>
</dbReference>
<feature type="binding site" evidence="16">
    <location>
        <position position="310"/>
    </location>
    <ligand>
        <name>Zn(2+)</name>
        <dbReference type="ChEBI" id="CHEBI:29105"/>
        <note>catalytic</note>
    </ligand>
</feature>
<proteinExistence type="inferred from homology"/>
<feature type="active site" description="Proton donor" evidence="15">
    <location>
        <position position="407"/>
    </location>
</feature>
<dbReference type="InterPro" id="IPR027057">
    <property type="entry name" value="CAXX_Prtase_1"/>
</dbReference>
<feature type="transmembrane region" description="Helical" evidence="17">
    <location>
        <begin position="174"/>
        <end position="195"/>
    </location>
</feature>
<keyword evidence="7" id="KW-0256">Endoplasmic reticulum</keyword>
<evidence type="ECO:0000256" key="14">
    <source>
        <dbReference type="ARBA" id="ARBA00083451"/>
    </source>
</evidence>
<feature type="binding site" evidence="16">
    <location>
        <position position="403"/>
    </location>
    <ligand>
        <name>Zn(2+)</name>
        <dbReference type="ChEBI" id="CHEBI:29105"/>
        <note>catalytic</note>
    </ligand>
</feature>
<evidence type="ECO:0000256" key="16">
    <source>
        <dbReference type="PIRSR" id="PIRSR627057-2"/>
    </source>
</evidence>
<evidence type="ECO:0000256" key="5">
    <source>
        <dbReference type="ARBA" id="ARBA00022723"/>
    </source>
</evidence>
<accession>A0A066W7D8</accession>
<evidence type="ECO:0000256" key="11">
    <source>
        <dbReference type="ARBA" id="ARBA00023136"/>
    </source>
</evidence>
<dbReference type="EC" id="3.4.24.84" evidence="2"/>
<comment type="caution">
    <text evidence="20">The sequence shown here is derived from an EMBL/GenBank/DDBJ whole genome shotgun (WGS) entry which is preliminary data.</text>
</comment>
<evidence type="ECO:0000256" key="3">
    <source>
        <dbReference type="ARBA" id="ARBA00022670"/>
    </source>
</evidence>
<comment type="similarity">
    <text evidence="13">Belongs to the peptidase M48A family.</text>
</comment>
<keyword evidence="21" id="KW-1185">Reference proteome</keyword>
<evidence type="ECO:0000256" key="10">
    <source>
        <dbReference type="ARBA" id="ARBA00023049"/>
    </source>
</evidence>
<feature type="binding site" evidence="16">
    <location>
        <position position="306"/>
    </location>
    <ligand>
        <name>Zn(2+)</name>
        <dbReference type="ChEBI" id="CHEBI:29105"/>
        <note>catalytic</note>
    </ligand>
</feature>
<dbReference type="InterPro" id="IPR001915">
    <property type="entry name" value="Peptidase_M48"/>
</dbReference>
<dbReference type="HOGENOM" id="CLU_025947_3_3_1"/>
<dbReference type="OMA" id="FVIEEKF"/>
<evidence type="ECO:0000259" key="19">
    <source>
        <dbReference type="Pfam" id="PF16491"/>
    </source>
</evidence>
<keyword evidence="4 17" id="KW-0812">Transmembrane</keyword>
<protein>
    <recommendedName>
        <fullName evidence="2">Ste24 endopeptidase</fullName>
        <ecNumber evidence="2">3.4.24.84</ecNumber>
    </recommendedName>
    <alternativeName>
        <fullName evidence="14">Prenyl protein-specific endoprotease 1</fullName>
    </alternativeName>
</protein>
<dbReference type="RefSeq" id="XP_013244099.1">
    <property type="nucleotide sequence ID" value="XM_013388645.1"/>
</dbReference>
<dbReference type="GO" id="GO:0046872">
    <property type="term" value="F:metal ion binding"/>
    <property type="evidence" value="ECO:0007669"/>
    <property type="project" value="UniProtKB-KW"/>
</dbReference>
<name>A0A066W7D8_TILAU</name>
<evidence type="ECO:0000256" key="2">
    <source>
        <dbReference type="ARBA" id="ARBA00012336"/>
    </source>
</evidence>
<feature type="domain" description="Peptidase M48" evidence="18">
    <location>
        <begin position="235"/>
        <end position="509"/>
    </location>
</feature>
<gene>
    <name evidence="20" type="ORF">K437DRAFT_255552</name>
</gene>
<dbReference type="PANTHER" id="PTHR10120">
    <property type="entry name" value="CAAX PRENYL PROTEASE 1"/>
    <property type="match status" value="1"/>
</dbReference>
<evidence type="ECO:0000313" key="20">
    <source>
        <dbReference type="EMBL" id="KDN48443.1"/>
    </source>
</evidence>
<evidence type="ECO:0000313" key="21">
    <source>
        <dbReference type="Proteomes" id="UP000027361"/>
    </source>
</evidence>
<feature type="domain" description="CAAX prenyl protease 1 N-terminal" evidence="19">
    <location>
        <begin position="49"/>
        <end position="231"/>
    </location>
</feature>
<dbReference type="Pfam" id="PF16491">
    <property type="entry name" value="Peptidase_M48_N"/>
    <property type="match status" value="1"/>
</dbReference>
<evidence type="ECO:0000256" key="6">
    <source>
        <dbReference type="ARBA" id="ARBA00022801"/>
    </source>
</evidence>
<dbReference type="GO" id="GO:0004222">
    <property type="term" value="F:metalloendopeptidase activity"/>
    <property type="evidence" value="ECO:0007669"/>
    <property type="project" value="InterPro"/>
</dbReference>
<dbReference type="FunCoup" id="A0A066W7D8">
    <property type="interactions" value="541"/>
</dbReference>
<feature type="transmembrane region" description="Helical" evidence="17">
    <location>
        <begin position="201"/>
        <end position="221"/>
    </location>
</feature>
<keyword evidence="8 16" id="KW-0862">Zinc</keyword>
<evidence type="ECO:0000259" key="18">
    <source>
        <dbReference type="Pfam" id="PF01435"/>
    </source>
</evidence>
<comment type="catalytic activity">
    <reaction evidence="12">
        <text>Hydrolyzes the peptide bond -P2-(S-farnesyl or geranylgeranyl)C-P1'-P2'-P3'-COOH where P1' and P2' are amino acids with aliphatic side chains and P3' is any C-terminal residue.</text>
        <dbReference type="EC" id="3.4.24.84"/>
    </reaction>
</comment>
<dbReference type="Pfam" id="PF01435">
    <property type="entry name" value="Peptidase_M48"/>
    <property type="match status" value="1"/>
</dbReference>
<reference evidence="20 21" key="1">
    <citation type="submission" date="2014-05" db="EMBL/GenBank/DDBJ databases">
        <title>Draft genome sequence of a rare smut relative, Tilletiaria anomala UBC 951.</title>
        <authorList>
            <consortium name="DOE Joint Genome Institute"/>
            <person name="Toome M."/>
            <person name="Kuo A."/>
            <person name="Henrissat B."/>
            <person name="Lipzen A."/>
            <person name="Tritt A."/>
            <person name="Yoshinaga Y."/>
            <person name="Zane M."/>
            <person name="Barry K."/>
            <person name="Grigoriev I.V."/>
            <person name="Spatafora J.W."/>
            <person name="Aimea M.C."/>
        </authorList>
    </citation>
    <scope>NUCLEOTIDE SEQUENCE [LARGE SCALE GENOMIC DNA]</scope>
    <source>
        <strain evidence="20 21">UBC 951</strain>
    </source>
</reference>
<dbReference type="OrthoDB" id="360839at2759"/>
<dbReference type="FunFam" id="3.30.2010.10:FF:000002">
    <property type="entry name" value="CAAX prenyl protease"/>
    <property type="match status" value="1"/>
</dbReference>
<comment type="subcellular location">
    <subcellularLocation>
        <location evidence="1">Endoplasmic reticulum membrane</location>
        <topology evidence="1">Multi-pass membrane protein</topology>
    </subcellularLocation>
</comment>
<dbReference type="Proteomes" id="UP000027361">
    <property type="component" value="Unassembled WGS sequence"/>
</dbReference>
<dbReference type="STRING" id="1037660.A0A066W7D8"/>
<evidence type="ECO:0000256" key="15">
    <source>
        <dbReference type="PIRSR" id="PIRSR627057-1"/>
    </source>
</evidence>
<dbReference type="InParanoid" id="A0A066W7D8"/>
<evidence type="ECO:0000256" key="13">
    <source>
        <dbReference type="ARBA" id="ARBA00060927"/>
    </source>
</evidence>
<comment type="cofactor">
    <cofactor evidence="16">
        <name>Zn(2+)</name>
        <dbReference type="ChEBI" id="CHEBI:29105"/>
    </cofactor>
    <text evidence="16">Binds 1 zinc ion per subunit.</text>
</comment>
<keyword evidence="5 16" id="KW-0479">Metal-binding</keyword>
<keyword evidence="10" id="KW-0482">Metalloprotease</keyword>
<keyword evidence="3" id="KW-0645">Protease</keyword>
<keyword evidence="6" id="KW-0378">Hydrolase</keyword>
<dbReference type="CDD" id="cd07343">
    <property type="entry name" value="M48A_Zmpste24p_like"/>
    <property type="match status" value="1"/>
</dbReference>
<evidence type="ECO:0000256" key="8">
    <source>
        <dbReference type="ARBA" id="ARBA00022833"/>
    </source>
</evidence>
<dbReference type="EMBL" id="JMSN01000025">
    <property type="protein sequence ID" value="KDN48443.1"/>
    <property type="molecule type" value="Genomic_DNA"/>
</dbReference>
<keyword evidence="9 17" id="KW-1133">Transmembrane helix</keyword>
<evidence type="ECO:0000256" key="12">
    <source>
        <dbReference type="ARBA" id="ARBA00044456"/>
    </source>
</evidence>
<keyword evidence="11 17" id="KW-0472">Membrane</keyword>
<evidence type="ECO:0000256" key="9">
    <source>
        <dbReference type="ARBA" id="ARBA00022989"/>
    </source>
</evidence>
<dbReference type="AlphaFoldDB" id="A0A066W7D8"/>
<dbReference type="Gene3D" id="3.30.2010.10">
    <property type="entry name" value="Metalloproteases ('zincins'), catalytic domain"/>
    <property type="match status" value="1"/>
</dbReference>
<feature type="active site" evidence="15">
    <location>
        <position position="307"/>
    </location>
</feature>
<sequence>MSSSFGRSFQVQINHLESVLDDSAISWKKLVLQLQLAVYIFETYVSWRQYGLYSRPTPPAELTSHVDLETYKQSQAYGKDKAKFGFITSAAEMAMTAAVIHYDVYARVWTRTGYYLTRFDLPQSEAIHSVLFVIGMFLVRELPNIPFTLYKNFVVEEKHGFNKMTIGTFVKDTIIEWIVGFCIGAPLISGLIWVIRWAGDAFVAYVVAFLLVFQIVALVLYPTLIQPLFNKLTPLPEGALRDRVLALAGSLNFPLKHIYVIDGSKRSAHSNAYFYGIIPGGNKHIVIFDTLIEKSTHEEIEAVLAHELGHWAHMDTGKLLLIGQVQILLQMSIFTLFIHNVSLYRAFGFSAAPNLFEKALGTKLPAAQSSLPVIVGLELFQLVVGPLDAFTKFMLNSAVRSMEYAADRFAGELTRPPPTAAELKAAEVYNSAPAVAERMQANGHPAFSGAVETALLKVDPYDQLPYTELLKRSLIKLGIQNLSSMHNDSLYSAYHHSHPTLSERLHALNLIEAQLKKKH</sequence>
<dbReference type="GO" id="GO:0005789">
    <property type="term" value="C:endoplasmic reticulum membrane"/>
    <property type="evidence" value="ECO:0007669"/>
    <property type="project" value="UniProtKB-SubCell"/>
</dbReference>